<dbReference type="RefSeq" id="WP_003368994.1">
    <property type="nucleotide sequence ID" value="NZ_JACBBA010000001.1"/>
</dbReference>
<dbReference type="EMBL" id="SXFB01000001">
    <property type="protein sequence ID" value="NFV25072.1"/>
    <property type="molecule type" value="Genomic_DNA"/>
</dbReference>
<sequence>MGKDVAHIRVGAHSYNIEVNEKCKKNNGKAYKTKKYTDQNGILEVHFFSKGSYGQELERNLEYIDSELNPFEKQLNKIIYDLFVTSNELDILEEIADRQITKRWEEEARKKHLEEIRKLELERISKLEIIVSDWDKAQRIREFANSLEKNISKMAVDVVEKEKLLLWIKWIRNKADWFDLLVSDEDEILGKKYDIHNILKDMDISESNDKKCFKNSK</sequence>
<name>A0A6B4JKA7_CLOBO</name>
<gene>
    <name evidence="1" type="ORF">FDG31_02640</name>
</gene>
<dbReference type="AlphaFoldDB" id="A0A6B4JKA7"/>
<organism evidence="1 2">
    <name type="scientific">Clostridium botulinum</name>
    <dbReference type="NCBI Taxonomy" id="1491"/>
    <lineage>
        <taxon>Bacteria</taxon>
        <taxon>Bacillati</taxon>
        <taxon>Bacillota</taxon>
        <taxon>Clostridia</taxon>
        <taxon>Eubacteriales</taxon>
        <taxon>Clostridiaceae</taxon>
        <taxon>Clostridium</taxon>
    </lineage>
</organism>
<protein>
    <submittedName>
        <fullName evidence="1">Uncharacterized protein</fullName>
    </submittedName>
</protein>
<evidence type="ECO:0000313" key="1">
    <source>
        <dbReference type="EMBL" id="NFV25072.1"/>
    </source>
</evidence>
<comment type="caution">
    <text evidence="1">The sequence shown here is derived from an EMBL/GenBank/DDBJ whole genome shotgun (WGS) entry which is preliminary data.</text>
</comment>
<accession>A0A6B4JKA7</accession>
<dbReference type="Proteomes" id="UP000486903">
    <property type="component" value="Unassembled WGS sequence"/>
</dbReference>
<proteinExistence type="predicted"/>
<reference evidence="1 2" key="1">
    <citation type="submission" date="2019-04" db="EMBL/GenBank/DDBJ databases">
        <title>Genome sequencing of Clostridium botulinum Groups I-IV and Clostridium butyricum.</title>
        <authorList>
            <person name="Brunt J."/>
            <person name="Van Vliet A.H.M."/>
            <person name="Stringer S.C."/>
            <person name="Carter A.T."/>
            <person name="Peck M.W."/>
        </authorList>
    </citation>
    <scope>NUCLEOTIDE SEQUENCE [LARGE SCALE GENOMIC DNA]</scope>
    <source>
        <strain evidence="1 2">BL81</strain>
    </source>
</reference>
<evidence type="ECO:0000313" key="2">
    <source>
        <dbReference type="Proteomes" id="UP000486903"/>
    </source>
</evidence>